<dbReference type="RefSeq" id="XP_041185157.1">
    <property type="nucleotide sequence ID" value="XM_041337499.1"/>
</dbReference>
<keyword evidence="1" id="KW-1133">Transmembrane helix</keyword>
<keyword evidence="1" id="KW-0812">Transmembrane</keyword>
<proteinExistence type="predicted"/>
<evidence type="ECO:0000313" key="3">
    <source>
        <dbReference type="Proteomes" id="UP000807769"/>
    </source>
</evidence>
<dbReference type="AlphaFoldDB" id="A0A9P7DIV2"/>
<evidence type="ECO:0000313" key="2">
    <source>
        <dbReference type="EMBL" id="KAG1794737.1"/>
    </source>
</evidence>
<keyword evidence="3" id="KW-1185">Reference proteome</keyword>
<dbReference type="EMBL" id="JABBWG010000363">
    <property type="protein sequence ID" value="KAG1794737.1"/>
    <property type="molecule type" value="Genomic_DNA"/>
</dbReference>
<feature type="transmembrane region" description="Helical" evidence="1">
    <location>
        <begin position="12"/>
        <end position="33"/>
    </location>
</feature>
<dbReference type="Proteomes" id="UP000807769">
    <property type="component" value="Unassembled WGS sequence"/>
</dbReference>
<keyword evidence="1" id="KW-0472">Membrane</keyword>
<accession>A0A9P7DIV2</accession>
<name>A0A9P7DIV2_9AGAM</name>
<evidence type="ECO:0000256" key="1">
    <source>
        <dbReference type="SAM" id="Phobius"/>
    </source>
</evidence>
<sequence length="79" mass="8482">QKLRNHLCVTYCLSLTIFKCLPLFSSSLMLMLMLEVGGTGTGTGVLNSVSHFCLFGKSLSLFFSFSLTPPSSSLPSSSL</sequence>
<organism evidence="2 3">
    <name type="scientific">Suillus subaureus</name>
    <dbReference type="NCBI Taxonomy" id="48587"/>
    <lineage>
        <taxon>Eukaryota</taxon>
        <taxon>Fungi</taxon>
        <taxon>Dikarya</taxon>
        <taxon>Basidiomycota</taxon>
        <taxon>Agaricomycotina</taxon>
        <taxon>Agaricomycetes</taxon>
        <taxon>Agaricomycetidae</taxon>
        <taxon>Boletales</taxon>
        <taxon>Suillineae</taxon>
        <taxon>Suillaceae</taxon>
        <taxon>Suillus</taxon>
    </lineage>
</organism>
<feature type="non-terminal residue" evidence="2">
    <location>
        <position position="79"/>
    </location>
</feature>
<reference evidence="2" key="1">
    <citation type="journal article" date="2020" name="New Phytol.">
        <title>Comparative genomics reveals dynamic genome evolution in host specialist ectomycorrhizal fungi.</title>
        <authorList>
            <person name="Lofgren L.A."/>
            <person name="Nguyen N.H."/>
            <person name="Vilgalys R."/>
            <person name="Ruytinx J."/>
            <person name="Liao H.L."/>
            <person name="Branco S."/>
            <person name="Kuo A."/>
            <person name="LaButti K."/>
            <person name="Lipzen A."/>
            <person name="Andreopoulos W."/>
            <person name="Pangilinan J."/>
            <person name="Riley R."/>
            <person name="Hundley H."/>
            <person name="Na H."/>
            <person name="Barry K."/>
            <person name="Grigoriev I.V."/>
            <person name="Stajich J.E."/>
            <person name="Kennedy P.G."/>
        </authorList>
    </citation>
    <scope>NUCLEOTIDE SEQUENCE</scope>
    <source>
        <strain evidence="2">MN1</strain>
    </source>
</reference>
<gene>
    <name evidence="2" type="ORF">BJ212DRAFT_1412320</name>
</gene>
<comment type="caution">
    <text evidence="2">The sequence shown here is derived from an EMBL/GenBank/DDBJ whole genome shotgun (WGS) entry which is preliminary data.</text>
</comment>
<protein>
    <submittedName>
        <fullName evidence="2">Uncharacterized protein</fullName>
    </submittedName>
</protein>
<dbReference type="GeneID" id="64631515"/>